<dbReference type="STRING" id="378806.STAUR_4103"/>
<dbReference type="KEGG" id="sur:STAUR_4103"/>
<dbReference type="Proteomes" id="UP000001351">
    <property type="component" value="Chromosome"/>
</dbReference>
<gene>
    <name evidence="1" type="ordered locus">STAUR_4103</name>
</gene>
<organism evidence="1 2">
    <name type="scientific">Stigmatella aurantiaca (strain DW4/3-1)</name>
    <dbReference type="NCBI Taxonomy" id="378806"/>
    <lineage>
        <taxon>Bacteria</taxon>
        <taxon>Pseudomonadati</taxon>
        <taxon>Myxococcota</taxon>
        <taxon>Myxococcia</taxon>
        <taxon>Myxococcales</taxon>
        <taxon>Cystobacterineae</taxon>
        <taxon>Archangiaceae</taxon>
        <taxon>Stigmatella</taxon>
    </lineage>
</organism>
<accession>E3FP77</accession>
<reference evidence="1 2" key="1">
    <citation type="journal article" date="2011" name="Mol. Biol. Evol.">
        <title>Comparative genomic analysis of fruiting body formation in Myxococcales.</title>
        <authorList>
            <person name="Huntley S."/>
            <person name="Hamann N."/>
            <person name="Wegener-Feldbrugge S."/>
            <person name="Treuner-Lange A."/>
            <person name="Kube M."/>
            <person name="Reinhardt R."/>
            <person name="Klages S."/>
            <person name="Muller R."/>
            <person name="Ronning C.M."/>
            <person name="Nierman W.C."/>
            <person name="Sogaard-Andersen L."/>
        </authorList>
    </citation>
    <scope>NUCLEOTIDE SEQUENCE [LARGE SCALE GENOMIC DNA]</scope>
    <source>
        <strain evidence="1 2">DW4/3-1</strain>
    </source>
</reference>
<evidence type="ECO:0000313" key="2">
    <source>
        <dbReference type="Proteomes" id="UP000001351"/>
    </source>
</evidence>
<keyword evidence="2" id="KW-1185">Reference proteome</keyword>
<proteinExistence type="predicted"/>
<name>E3FP77_STIAD</name>
<evidence type="ECO:0000313" key="1">
    <source>
        <dbReference type="EMBL" id="ADO71887.1"/>
    </source>
</evidence>
<dbReference type="AlphaFoldDB" id="E3FP77"/>
<sequence length="118" mass="12311">MESPLTMILASHRKRLLNGGSTLPYPGFAEGAALKMEARGAEVPAFSLRGQGIQALSVPNAPITVERGKPVTVSWTPPSTPGAARIHFVMDLAHHGGIAASLECDAVLDAGACVLQQR</sequence>
<dbReference type="HOGENOM" id="CLU_2071711_0_0_7"/>
<protein>
    <submittedName>
        <fullName evidence="1">Uncharacterized protein</fullName>
    </submittedName>
</protein>
<dbReference type="EMBL" id="CP002271">
    <property type="protein sequence ID" value="ADO71887.1"/>
    <property type="molecule type" value="Genomic_DNA"/>
</dbReference>